<keyword evidence="12" id="KW-1185">Reference proteome</keyword>
<comment type="cofactor">
    <cofactor evidence="1">
        <name>Mg(2+)</name>
        <dbReference type="ChEBI" id="CHEBI:18420"/>
    </cofactor>
</comment>
<sequence length="449" mass="51035">MEVEENMNQINDWLREHRITEVECIVPDMTGVARGKIVPKDKFVSDPEMRLPEAVLIQTVTGDYPDDSMLDLTDPDMVLTPDPNSLRFVPWAVDPTAQLIYDCYRADGSLVDVAPRSVLKRVLGLFDELGFEPVLAPEMEFYLMSPNPDPDIPLSAPIGRTGRAEFGRRSYSIDAVNEFDPLFEDIYDYCHAQNLEVDTLIHEIGTAQMEINFLHGNPLDLADQVFLFKRTVREAAFRHNMYATFMAKPMENEPGSAMHMHQSLIDKNTGKNVFTNEDGSPSDIFFHFIGGMQHYIPEVMPFFAPYVNSFRRLSPYTAAPTNVEWGYDNRTVGLRVPHSSPAARRVENRVPGVDVNPYIAMAATLACGYLGIVNKIKPREPMSTDAYELPFQFPHGAEESLKRLAACPDIPEVMGPHFVKMYLGMKEKEFSEYFRVISPWERKFLLLHV</sequence>
<evidence type="ECO:0000259" key="10">
    <source>
        <dbReference type="PROSITE" id="PS51987"/>
    </source>
</evidence>
<dbReference type="Proteomes" id="UP000198290">
    <property type="component" value="Chromosome"/>
</dbReference>
<gene>
    <name evidence="11" type="ORF">DLM_1126</name>
</gene>
<comment type="similarity">
    <text evidence="2 7 8">Belongs to the glutamine synthetase family.</text>
</comment>
<reference evidence="11 12" key="2">
    <citation type="journal article" date="2017" name="Genome Announc.">
        <title>Draft genome sequence of Aquitalea magnusonii strain H3, a plant growth-promoting bacterium of duckweed Lemna minor.</title>
        <authorList>
            <person name="Ishizawa H."/>
            <person name="Kuroda M."/>
            <person name="Ike M."/>
        </authorList>
    </citation>
    <scope>NUCLEOTIDE SEQUENCE [LARGE SCALE GENOMIC DNA]</scope>
    <source>
        <strain evidence="11 12">H3</strain>
    </source>
</reference>
<proteinExistence type="inferred from homology"/>
<dbReference type="SUPFAM" id="SSF55931">
    <property type="entry name" value="Glutamine synthetase/guanido kinase"/>
    <property type="match status" value="1"/>
</dbReference>
<evidence type="ECO:0000256" key="6">
    <source>
        <dbReference type="ARBA" id="ARBA00022842"/>
    </source>
</evidence>
<evidence type="ECO:0000256" key="4">
    <source>
        <dbReference type="ARBA" id="ARBA00022741"/>
    </source>
</evidence>
<protein>
    <submittedName>
        <fullName evidence="11">Gamma-glutamyl-putrescine synthetase</fullName>
        <ecNumber evidence="11">6.3.1.11</ecNumber>
    </submittedName>
</protein>
<accession>A0A3G9GES4</accession>
<dbReference type="PANTHER" id="PTHR43785:SF3">
    <property type="entry name" value="GS CATALYTIC DOMAIN-CONTAINING PROTEIN"/>
    <property type="match status" value="1"/>
</dbReference>
<dbReference type="Gene3D" id="3.30.590.10">
    <property type="entry name" value="Glutamine synthetase/guanido kinase, catalytic domain"/>
    <property type="match status" value="1"/>
</dbReference>
<dbReference type="InterPro" id="IPR008147">
    <property type="entry name" value="Gln_synt_N"/>
</dbReference>
<name>A0A3G9GES4_9NEIS</name>
<dbReference type="InterPro" id="IPR014746">
    <property type="entry name" value="Gln_synth/guanido_kin_cat_dom"/>
</dbReference>
<dbReference type="KEGG" id="amah:DLM_1126"/>
<reference evidence="12" key="1">
    <citation type="journal article" date="2017" name="Biotechnol. Biofuels">
        <title>Evaluation of environmental bacterial communities as a factor affecting the growth of duckweed Lemna minor.</title>
        <authorList>
            <person name="Ishizawa H."/>
            <person name="Kuroda M."/>
            <person name="Morikawa M."/>
            <person name="Ike M."/>
        </authorList>
    </citation>
    <scope>NUCLEOTIDE SEQUENCE [LARGE SCALE GENOMIC DNA]</scope>
    <source>
        <strain evidence="12">H3</strain>
    </source>
</reference>
<dbReference type="STRING" id="332411.VI06_20085"/>
<dbReference type="InterPro" id="IPR036651">
    <property type="entry name" value="Gln_synt_N_sf"/>
</dbReference>
<dbReference type="FunFam" id="3.30.590.10:FF:000005">
    <property type="entry name" value="Probable glutamine synthetase"/>
    <property type="match status" value="1"/>
</dbReference>
<reference evidence="12" key="3">
    <citation type="journal article" date="2017" name="Plant Physiol. Biochem.">
        <title>Differential oxidative and antioxidative response of duckweed Lemna minor toward plant growth promoting/inhibiting bacteria.</title>
        <authorList>
            <person name="Ishizawa H."/>
            <person name="Kuroda M."/>
            <person name="Morikawa M."/>
            <person name="Ike M."/>
        </authorList>
    </citation>
    <scope>NUCLEOTIDE SEQUENCE [LARGE SCALE GENOMIC DNA]</scope>
    <source>
        <strain evidence="12">H3</strain>
    </source>
</reference>
<dbReference type="EMBL" id="AP018823">
    <property type="protein sequence ID" value="BBF84751.1"/>
    <property type="molecule type" value="Genomic_DNA"/>
</dbReference>
<keyword evidence="6" id="KW-0460">Magnesium</keyword>
<dbReference type="PROSITE" id="PS51987">
    <property type="entry name" value="GS_CATALYTIC"/>
    <property type="match status" value="1"/>
</dbReference>
<dbReference type="InterPro" id="IPR008146">
    <property type="entry name" value="Gln_synth_cat_dom"/>
</dbReference>
<evidence type="ECO:0000313" key="11">
    <source>
        <dbReference type="EMBL" id="BBF84751.1"/>
    </source>
</evidence>
<dbReference type="InterPro" id="IPR027303">
    <property type="entry name" value="Gln_synth_gly_rich_site"/>
</dbReference>
<dbReference type="SUPFAM" id="SSF54368">
    <property type="entry name" value="Glutamine synthetase, N-terminal domain"/>
    <property type="match status" value="1"/>
</dbReference>
<evidence type="ECO:0000256" key="3">
    <source>
        <dbReference type="ARBA" id="ARBA00022598"/>
    </source>
</evidence>
<dbReference type="GO" id="GO:0004356">
    <property type="term" value="F:glutamine synthetase activity"/>
    <property type="evidence" value="ECO:0007669"/>
    <property type="project" value="InterPro"/>
</dbReference>
<dbReference type="PANTHER" id="PTHR43785">
    <property type="entry name" value="GAMMA-GLUTAMYLPUTRESCINE SYNTHETASE"/>
    <property type="match status" value="1"/>
</dbReference>
<keyword evidence="4" id="KW-0547">Nucleotide-binding</keyword>
<evidence type="ECO:0000256" key="8">
    <source>
        <dbReference type="RuleBase" id="RU000384"/>
    </source>
</evidence>
<keyword evidence="5" id="KW-0067">ATP-binding</keyword>
<dbReference type="PROSITE" id="PS00181">
    <property type="entry name" value="GLNA_ATP"/>
    <property type="match status" value="1"/>
</dbReference>
<dbReference type="PROSITE" id="PS51986">
    <property type="entry name" value="GS_BETA_GRASP"/>
    <property type="match status" value="1"/>
</dbReference>
<dbReference type="Gene3D" id="3.10.20.70">
    <property type="entry name" value="Glutamine synthetase, N-terminal domain"/>
    <property type="match status" value="1"/>
</dbReference>
<feature type="domain" description="GS beta-grasp" evidence="9">
    <location>
        <begin position="20"/>
        <end position="108"/>
    </location>
</feature>
<dbReference type="GO" id="GO:0005524">
    <property type="term" value="F:ATP binding"/>
    <property type="evidence" value="ECO:0007669"/>
    <property type="project" value="UniProtKB-KW"/>
</dbReference>
<dbReference type="SMART" id="SM01230">
    <property type="entry name" value="Gln-synt_C"/>
    <property type="match status" value="1"/>
</dbReference>
<feature type="domain" description="GS catalytic" evidence="10">
    <location>
        <begin position="115"/>
        <end position="449"/>
    </location>
</feature>
<dbReference type="GO" id="GO:0034024">
    <property type="term" value="F:glutamate-putrescine ligase activity"/>
    <property type="evidence" value="ECO:0007669"/>
    <property type="project" value="UniProtKB-EC"/>
</dbReference>
<organism evidence="11 12">
    <name type="scientific">Aquitalea magnusonii</name>
    <dbReference type="NCBI Taxonomy" id="332411"/>
    <lineage>
        <taxon>Bacteria</taxon>
        <taxon>Pseudomonadati</taxon>
        <taxon>Pseudomonadota</taxon>
        <taxon>Betaproteobacteria</taxon>
        <taxon>Neisseriales</taxon>
        <taxon>Chromobacteriaceae</taxon>
        <taxon>Aquitalea</taxon>
    </lineage>
</organism>
<dbReference type="AlphaFoldDB" id="A0A3G9GES4"/>
<dbReference type="GO" id="GO:0006598">
    <property type="term" value="P:polyamine catabolic process"/>
    <property type="evidence" value="ECO:0007669"/>
    <property type="project" value="TreeGrafter"/>
</dbReference>
<keyword evidence="3 11" id="KW-0436">Ligase</keyword>
<dbReference type="Pfam" id="PF00120">
    <property type="entry name" value="Gln-synt_C"/>
    <property type="match status" value="1"/>
</dbReference>
<evidence type="ECO:0000256" key="1">
    <source>
        <dbReference type="ARBA" id="ARBA00001946"/>
    </source>
</evidence>
<evidence type="ECO:0000256" key="5">
    <source>
        <dbReference type="ARBA" id="ARBA00022840"/>
    </source>
</evidence>
<evidence type="ECO:0000256" key="7">
    <source>
        <dbReference type="PROSITE-ProRule" id="PRU01330"/>
    </source>
</evidence>
<evidence type="ECO:0000313" key="12">
    <source>
        <dbReference type="Proteomes" id="UP000198290"/>
    </source>
</evidence>
<evidence type="ECO:0000256" key="2">
    <source>
        <dbReference type="ARBA" id="ARBA00009897"/>
    </source>
</evidence>
<dbReference type="EC" id="6.3.1.11" evidence="11"/>
<evidence type="ECO:0000259" key="9">
    <source>
        <dbReference type="PROSITE" id="PS51986"/>
    </source>
</evidence>
<dbReference type="GO" id="GO:0006542">
    <property type="term" value="P:glutamine biosynthetic process"/>
    <property type="evidence" value="ECO:0007669"/>
    <property type="project" value="InterPro"/>
</dbReference>